<evidence type="ECO:0000313" key="2">
    <source>
        <dbReference type="EMBL" id="SFE05313.1"/>
    </source>
</evidence>
<evidence type="ECO:0000256" key="1">
    <source>
        <dbReference type="SAM" id="Phobius"/>
    </source>
</evidence>
<evidence type="ECO:0000313" key="3">
    <source>
        <dbReference type="Proteomes" id="UP000199323"/>
    </source>
</evidence>
<keyword evidence="3" id="KW-1185">Reference proteome</keyword>
<dbReference type="InterPro" id="IPR033458">
    <property type="entry name" value="DUF5134"/>
</dbReference>
<name>A0A1I1XHU3_9ACTN</name>
<feature type="transmembrane region" description="Helical" evidence="1">
    <location>
        <begin position="191"/>
        <end position="216"/>
    </location>
</feature>
<feature type="transmembrane region" description="Helical" evidence="1">
    <location>
        <begin position="101"/>
        <end position="121"/>
    </location>
</feature>
<dbReference type="Proteomes" id="UP000199323">
    <property type="component" value="Unassembled WGS sequence"/>
</dbReference>
<reference evidence="2 3" key="1">
    <citation type="submission" date="2016-10" db="EMBL/GenBank/DDBJ databases">
        <authorList>
            <person name="de Groot N.N."/>
        </authorList>
    </citation>
    <scope>NUCLEOTIDE SEQUENCE [LARGE SCALE GENOMIC DNA]</scope>
    <source>
        <strain evidence="2 3">CGMCC 4.3510</strain>
    </source>
</reference>
<dbReference type="EMBL" id="FONG01000001">
    <property type="protein sequence ID" value="SFE05313.1"/>
    <property type="molecule type" value="Genomic_DNA"/>
</dbReference>
<feature type="transmembrane region" description="Helical" evidence="1">
    <location>
        <begin position="6"/>
        <end position="24"/>
    </location>
</feature>
<protein>
    <recommendedName>
        <fullName evidence="4">DUF5134 domain-containing protein</fullName>
    </recommendedName>
</protein>
<feature type="transmembrane region" description="Helical" evidence="1">
    <location>
        <begin position="158"/>
        <end position="179"/>
    </location>
</feature>
<dbReference type="OrthoDB" id="4734452at2"/>
<feature type="transmembrane region" description="Helical" evidence="1">
    <location>
        <begin position="67"/>
        <end position="89"/>
    </location>
</feature>
<dbReference type="RefSeq" id="WP_093711454.1">
    <property type="nucleotide sequence ID" value="NZ_FONG01000001.1"/>
</dbReference>
<feature type="transmembrane region" description="Helical" evidence="1">
    <location>
        <begin position="44"/>
        <end position="61"/>
    </location>
</feature>
<organism evidence="2 3">
    <name type="scientific">Actinacidiphila alni</name>
    <dbReference type="NCBI Taxonomy" id="380248"/>
    <lineage>
        <taxon>Bacteria</taxon>
        <taxon>Bacillati</taxon>
        <taxon>Actinomycetota</taxon>
        <taxon>Actinomycetes</taxon>
        <taxon>Kitasatosporales</taxon>
        <taxon>Streptomycetaceae</taxon>
        <taxon>Actinacidiphila</taxon>
    </lineage>
</organism>
<keyword evidence="1" id="KW-0812">Transmembrane</keyword>
<dbReference type="AlphaFoldDB" id="A0A1I1XHU3"/>
<accession>A0A1I1XHU3</accession>
<evidence type="ECO:0008006" key="4">
    <source>
        <dbReference type="Google" id="ProtNLM"/>
    </source>
</evidence>
<dbReference type="Pfam" id="PF17197">
    <property type="entry name" value="DUF5134"/>
    <property type="match status" value="1"/>
</dbReference>
<gene>
    <name evidence="2" type="ORF">SAMN05216251_101311</name>
</gene>
<keyword evidence="1" id="KW-1133">Transmembrane helix</keyword>
<proteinExistence type="predicted"/>
<sequence length="217" mass="22649">MIASHGLRWILTVLFGILTAFGAARARRPGPPGSGRAADRPTHLLHACMALAMTVMVWPWGAHVPAAPQAVFFGLAAVWFLVPLALGPVRSRHTGAPPHPPAHAVPHAVMMAGMAWMAAVMPTMDMPSHPTASGGPGPTHAMQGMPRMPGMAMHLDGAARQISAALIVLFAVMGLWWLARSLGTPRTRADAPIAASADAACHGAMALGMALMFLAMM</sequence>
<keyword evidence="1" id="KW-0472">Membrane</keyword>